<dbReference type="Proteomes" id="UP000002494">
    <property type="component" value="Chromosome 1"/>
</dbReference>
<feature type="compositionally biased region" description="Basic and acidic residues" evidence="1">
    <location>
        <begin position="159"/>
        <end position="168"/>
    </location>
</feature>
<reference evidence="2" key="3">
    <citation type="submission" date="2025-09" db="UniProtKB">
        <authorList>
            <consortium name="Ensembl"/>
        </authorList>
    </citation>
    <scope>IDENTIFICATION</scope>
    <source>
        <strain evidence="2">Brown Norway</strain>
    </source>
</reference>
<keyword evidence="3" id="KW-1185">Reference proteome</keyword>
<sequence>MPQGAGSHAVRGGALGLGAGRGTAVGGTTESVRAKGRTQWPIAGLGGVGGGVWNLEEELEQVEGGALGSETEGVRSQALGVGLQPGSGVAPVQETKSNISEGVATGEGAELHALKGGAKEPCGELSVSYGPGRPRGGGLRGGRAWGRGRPRTPPGEVVWVERARRPADSEPVWVPRRPPRAQSWGGAPGGGGTGPDWGVPPEDRGSSEPPSGDVWVPRGRPPAAAAEVWVCWTGSSWVWREWGRPVGTNPVQSDRVWTLRKGASGN</sequence>
<feature type="region of interest" description="Disordered" evidence="1">
    <location>
        <begin position="1"/>
        <end position="36"/>
    </location>
</feature>
<protein>
    <submittedName>
        <fullName evidence="2">FKBP prolyl isomerase 2 like 1</fullName>
    </submittedName>
</protein>
<dbReference type="GeneID" id="120093053"/>
<evidence type="ECO:0000313" key="2">
    <source>
        <dbReference type="Ensembl" id="ENSRNOP00000106237.1"/>
    </source>
</evidence>
<reference evidence="2" key="2">
    <citation type="submission" date="2025-08" db="UniProtKB">
        <authorList>
            <consortium name="Ensembl"/>
        </authorList>
    </citation>
    <scope>IDENTIFICATION</scope>
    <source>
        <strain evidence="2">Brown Norway</strain>
    </source>
</reference>
<dbReference type="RefSeq" id="NP_001388708.1">
    <property type="nucleotide sequence ID" value="NM_001401779.2"/>
</dbReference>
<dbReference type="GeneTree" id="ENSGT01120000278123"/>
<feature type="region of interest" description="Disordered" evidence="1">
    <location>
        <begin position="127"/>
        <end position="220"/>
    </location>
</feature>
<feature type="compositionally biased region" description="Gly residues" evidence="1">
    <location>
        <begin position="13"/>
        <end position="25"/>
    </location>
</feature>
<evidence type="ECO:0000256" key="1">
    <source>
        <dbReference type="SAM" id="MobiDB-lite"/>
    </source>
</evidence>
<feature type="compositionally biased region" description="Gly residues" evidence="1">
    <location>
        <begin position="133"/>
        <end position="145"/>
    </location>
</feature>
<dbReference type="RefSeq" id="XP_063125449.1">
    <property type="nucleotide sequence ID" value="XM_063269379.1"/>
</dbReference>
<evidence type="ECO:0000313" key="3">
    <source>
        <dbReference type="Proteomes" id="UP000002494"/>
    </source>
</evidence>
<gene>
    <name evidence="2" type="primary">Fkbp2l1</name>
</gene>
<name>A0ABK0L7T5_RAT</name>
<accession>A0ABK0L7T5</accession>
<reference evidence="2" key="1">
    <citation type="submission" date="2024-01" db="EMBL/GenBank/DDBJ databases">
        <title>GRCr8: a new rat reference genome assembly contstructed from accurate long reads and long range scaffolding.</title>
        <authorList>
            <person name="Doris P.A."/>
            <person name="Kalbfleisch T."/>
            <person name="Li K."/>
            <person name="Howe K."/>
            <person name="Wood J."/>
        </authorList>
    </citation>
    <scope>NUCLEOTIDE SEQUENCE [LARGE SCALE GENOMIC DNA]</scope>
    <source>
        <strain evidence="2">Brown Norway</strain>
    </source>
</reference>
<dbReference type="Ensembl" id="ENSRNOT00000165444.1">
    <property type="protein sequence ID" value="ENSRNOP00000106237.1"/>
    <property type="gene ID" value="ENSRNOG00000090273.1"/>
</dbReference>
<feature type="compositionally biased region" description="Gly residues" evidence="1">
    <location>
        <begin position="186"/>
        <end position="195"/>
    </location>
</feature>
<proteinExistence type="predicted"/>
<organism evidence="2 3">
    <name type="scientific">Rattus norvegicus</name>
    <name type="common">Rat</name>
    <dbReference type="NCBI Taxonomy" id="10116"/>
    <lineage>
        <taxon>Eukaryota</taxon>
        <taxon>Metazoa</taxon>
        <taxon>Chordata</taxon>
        <taxon>Craniata</taxon>
        <taxon>Vertebrata</taxon>
        <taxon>Euteleostomi</taxon>
        <taxon>Mammalia</taxon>
        <taxon>Eutheria</taxon>
        <taxon>Euarchontoglires</taxon>
        <taxon>Glires</taxon>
        <taxon>Rodentia</taxon>
        <taxon>Myomorpha</taxon>
        <taxon>Muroidea</taxon>
        <taxon>Muridae</taxon>
        <taxon>Murinae</taxon>
        <taxon>Rattus</taxon>
    </lineage>
</organism>